<proteinExistence type="predicted"/>
<dbReference type="RefSeq" id="WP_015158762.1">
    <property type="nucleotide sequence ID" value="NC_019697.1"/>
</dbReference>
<sequence>MINYVSSGGELVDRALQTLLTCYGASYQQHVFHQLPDWQLDELMCDRQAHAIVSECDPVKFNMYLERLPLSIDTRAHWWQILPPCHRELQEIVSLVAGFTNKYRHLKYSFFLSQAYTADIWKTIFSRVDSLTLKTLGQKNILVSLSDIDLQKLNYTGYDRQVRSCLIYPRADRSTNAKVAELLSTIGQIQPFFHYSVSG</sequence>
<dbReference type="AlphaFoldDB" id="K9UDS0"/>
<dbReference type="STRING" id="1173020.Cha6605_1404"/>
<dbReference type="KEGG" id="cmp:Cha6605_1404"/>
<reference evidence="1 2" key="1">
    <citation type="submission" date="2012-05" db="EMBL/GenBank/DDBJ databases">
        <title>Finished chromosome of genome of Chamaesiphon sp. PCC 6605.</title>
        <authorList>
            <consortium name="US DOE Joint Genome Institute"/>
            <person name="Gugger M."/>
            <person name="Coursin T."/>
            <person name="Rippka R."/>
            <person name="Tandeau De Marsac N."/>
            <person name="Huntemann M."/>
            <person name="Wei C.-L."/>
            <person name="Han J."/>
            <person name="Detter J.C."/>
            <person name="Han C."/>
            <person name="Tapia R."/>
            <person name="Chen A."/>
            <person name="Kyrpides N."/>
            <person name="Mavromatis K."/>
            <person name="Markowitz V."/>
            <person name="Szeto E."/>
            <person name="Ivanova N."/>
            <person name="Pagani I."/>
            <person name="Pati A."/>
            <person name="Goodwin L."/>
            <person name="Nordberg H.P."/>
            <person name="Cantor M.N."/>
            <person name="Hua S.X."/>
            <person name="Woyke T."/>
            <person name="Kerfeld C.A."/>
        </authorList>
    </citation>
    <scope>NUCLEOTIDE SEQUENCE [LARGE SCALE GENOMIC DNA]</scope>
    <source>
        <strain evidence="2">ATCC 27169 / PCC 6605</strain>
    </source>
</reference>
<protein>
    <submittedName>
        <fullName evidence="1">Uncharacterized protein</fullName>
    </submittedName>
</protein>
<evidence type="ECO:0000313" key="2">
    <source>
        <dbReference type="Proteomes" id="UP000010366"/>
    </source>
</evidence>
<evidence type="ECO:0000313" key="1">
    <source>
        <dbReference type="EMBL" id="AFY92581.1"/>
    </source>
</evidence>
<keyword evidence="2" id="KW-1185">Reference proteome</keyword>
<dbReference type="EMBL" id="CP003600">
    <property type="protein sequence ID" value="AFY92581.1"/>
    <property type="molecule type" value="Genomic_DNA"/>
</dbReference>
<name>K9UDS0_CHAP6</name>
<dbReference type="Proteomes" id="UP000010366">
    <property type="component" value="Chromosome"/>
</dbReference>
<accession>K9UDS0</accession>
<organism evidence="1 2">
    <name type="scientific">Chamaesiphon minutus (strain ATCC 27169 / PCC 6605)</name>
    <dbReference type="NCBI Taxonomy" id="1173020"/>
    <lineage>
        <taxon>Bacteria</taxon>
        <taxon>Bacillati</taxon>
        <taxon>Cyanobacteriota</taxon>
        <taxon>Cyanophyceae</taxon>
        <taxon>Gomontiellales</taxon>
        <taxon>Chamaesiphonaceae</taxon>
        <taxon>Chamaesiphon</taxon>
    </lineage>
</organism>
<dbReference type="HOGENOM" id="CLU_1394158_0_0_3"/>
<gene>
    <name evidence="1" type="ORF">Cha6605_1404</name>
</gene>